<dbReference type="Proteomes" id="UP000215335">
    <property type="component" value="Unassembled WGS sequence"/>
</dbReference>
<feature type="compositionally biased region" description="Polar residues" evidence="1">
    <location>
        <begin position="38"/>
        <end position="47"/>
    </location>
</feature>
<feature type="region of interest" description="Disordered" evidence="1">
    <location>
        <begin position="1"/>
        <end position="54"/>
    </location>
</feature>
<evidence type="ECO:0000313" key="2">
    <source>
        <dbReference type="EMBL" id="OXU18016.1"/>
    </source>
</evidence>
<protein>
    <submittedName>
        <fullName evidence="2">Uncharacterized protein</fullName>
    </submittedName>
</protein>
<gene>
    <name evidence="2" type="ORF">TSAR_007511</name>
</gene>
<accession>A0A232EI30</accession>
<dbReference type="EMBL" id="NNAY01004351">
    <property type="protein sequence ID" value="OXU18016.1"/>
    <property type="molecule type" value="Genomic_DNA"/>
</dbReference>
<evidence type="ECO:0000313" key="3">
    <source>
        <dbReference type="Proteomes" id="UP000215335"/>
    </source>
</evidence>
<proteinExistence type="predicted"/>
<organism evidence="2 3">
    <name type="scientific">Trichomalopsis sarcophagae</name>
    <dbReference type="NCBI Taxonomy" id="543379"/>
    <lineage>
        <taxon>Eukaryota</taxon>
        <taxon>Metazoa</taxon>
        <taxon>Ecdysozoa</taxon>
        <taxon>Arthropoda</taxon>
        <taxon>Hexapoda</taxon>
        <taxon>Insecta</taxon>
        <taxon>Pterygota</taxon>
        <taxon>Neoptera</taxon>
        <taxon>Endopterygota</taxon>
        <taxon>Hymenoptera</taxon>
        <taxon>Apocrita</taxon>
        <taxon>Proctotrupomorpha</taxon>
        <taxon>Chalcidoidea</taxon>
        <taxon>Pteromalidae</taxon>
        <taxon>Pteromalinae</taxon>
        <taxon>Trichomalopsis</taxon>
    </lineage>
</organism>
<comment type="caution">
    <text evidence="2">The sequence shown here is derived from an EMBL/GenBank/DDBJ whole genome shotgun (WGS) entry which is preliminary data.</text>
</comment>
<feature type="region of interest" description="Disordered" evidence="1">
    <location>
        <begin position="124"/>
        <end position="166"/>
    </location>
</feature>
<evidence type="ECO:0000256" key="1">
    <source>
        <dbReference type="SAM" id="MobiDB-lite"/>
    </source>
</evidence>
<feature type="compositionally biased region" description="Basic and acidic residues" evidence="1">
    <location>
        <begin position="131"/>
        <end position="157"/>
    </location>
</feature>
<name>A0A232EI30_9HYME</name>
<dbReference type="AlphaFoldDB" id="A0A232EI30"/>
<reference evidence="2 3" key="1">
    <citation type="journal article" date="2017" name="Curr. Biol.">
        <title>The Evolution of Venom by Co-option of Single-Copy Genes.</title>
        <authorList>
            <person name="Martinson E.O."/>
            <person name="Mrinalini"/>
            <person name="Kelkar Y.D."/>
            <person name="Chang C.H."/>
            <person name="Werren J.H."/>
        </authorList>
    </citation>
    <scope>NUCLEOTIDE SEQUENCE [LARGE SCALE GENOMIC DNA]</scope>
    <source>
        <strain evidence="2 3">Alberta</strain>
        <tissue evidence="2">Whole body</tissue>
    </source>
</reference>
<sequence>MERDRVASTPRLPNSLALSPTCDSSEEDKPRETAIRSAEQSNTNIANSEKPEQKRNKDCILKLTLLEEEPRRKRAKVENRFVLVDNQPNLSIPAEILIGWITWFWKSPATRGIEFKRPSIKNVQSRSISKKQNDKIKKSVKNTETEEEKTKRRERDRIRKSRKKRL</sequence>
<keyword evidence="3" id="KW-1185">Reference proteome</keyword>